<keyword evidence="2" id="KW-1185">Reference proteome</keyword>
<evidence type="ECO:0000313" key="2">
    <source>
        <dbReference type="Proteomes" id="UP000185221"/>
    </source>
</evidence>
<reference evidence="2" key="1">
    <citation type="submission" date="2016-11" db="EMBL/GenBank/DDBJ databases">
        <authorList>
            <person name="Varghese N."/>
            <person name="Submissions S."/>
        </authorList>
    </citation>
    <scope>NUCLEOTIDE SEQUENCE [LARGE SCALE GENOMIC DNA]</scope>
    <source>
        <strain evidence="2">DSM 15292</strain>
    </source>
</reference>
<organism evidence="1 2">
    <name type="scientific">Algoriphagus halophilus</name>
    <dbReference type="NCBI Taxonomy" id="226505"/>
    <lineage>
        <taxon>Bacteria</taxon>
        <taxon>Pseudomonadati</taxon>
        <taxon>Bacteroidota</taxon>
        <taxon>Cytophagia</taxon>
        <taxon>Cytophagales</taxon>
        <taxon>Cyclobacteriaceae</taxon>
        <taxon>Algoriphagus</taxon>
    </lineage>
</organism>
<dbReference type="OrthoDB" id="1098690at2"/>
<evidence type="ECO:0000313" key="1">
    <source>
        <dbReference type="EMBL" id="SIO07407.1"/>
    </source>
</evidence>
<dbReference type="EMBL" id="FSRC01000002">
    <property type="protein sequence ID" value="SIO07407.1"/>
    <property type="molecule type" value="Genomic_DNA"/>
</dbReference>
<dbReference type="RefSeq" id="WP_074226034.1">
    <property type="nucleotide sequence ID" value="NZ_FSRC01000002.1"/>
</dbReference>
<sequence>MKSYLYLLFCALLFSCTDKDEVEPDVPGIENIVGSYTGSLFHNVIKINETFDTTYTVNGVRPVVAFNDQEQIVTIQILNTGRYVLPELKYKVRKIENLEPMKIVDVYLELLNTNEYRMKAIPNQIDTPVFRIWPKNNLNRRDLLQFEIFLRSQDPDSVYNISVIGVKN</sequence>
<dbReference type="Proteomes" id="UP000185221">
    <property type="component" value="Unassembled WGS sequence"/>
</dbReference>
<protein>
    <submittedName>
        <fullName evidence="1">Uncharacterized protein</fullName>
    </submittedName>
</protein>
<dbReference type="AlphaFoldDB" id="A0A1N6GIQ0"/>
<name>A0A1N6GIQ0_9BACT</name>
<accession>A0A1N6GIQ0</accession>
<gene>
    <name evidence="1" type="ORF">SAMN05444394_3284</name>
</gene>
<dbReference type="PROSITE" id="PS51257">
    <property type="entry name" value="PROKAR_LIPOPROTEIN"/>
    <property type="match status" value="1"/>
</dbReference>
<proteinExistence type="predicted"/>